<accession>A0ACC1L3Q1</accession>
<protein>
    <submittedName>
        <fullName evidence="1">Uncharacterized protein</fullName>
    </submittedName>
</protein>
<keyword evidence="2" id="KW-1185">Reference proteome</keyword>
<reference evidence="1" key="1">
    <citation type="submission" date="2022-07" db="EMBL/GenBank/DDBJ databases">
        <title>Phylogenomic reconstructions and comparative analyses of Kickxellomycotina fungi.</title>
        <authorList>
            <person name="Reynolds N.K."/>
            <person name="Stajich J.E."/>
            <person name="Barry K."/>
            <person name="Grigoriev I.V."/>
            <person name="Crous P."/>
            <person name="Smith M.E."/>
        </authorList>
    </citation>
    <scope>NUCLEOTIDE SEQUENCE</scope>
    <source>
        <strain evidence="1">CBS 102833</strain>
    </source>
</reference>
<evidence type="ECO:0000313" key="2">
    <source>
        <dbReference type="Proteomes" id="UP001140096"/>
    </source>
</evidence>
<dbReference type="EMBL" id="JANBUP010002326">
    <property type="protein sequence ID" value="KAJ2800841.1"/>
    <property type="molecule type" value="Genomic_DNA"/>
</dbReference>
<gene>
    <name evidence="1" type="ORF">H4S07_005080</name>
</gene>
<proteinExistence type="predicted"/>
<organism evidence="1 2">
    <name type="scientific">Coemansia furcata</name>
    <dbReference type="NCBI Taxonomy" id="417177"/>
    <lineage>
        <taxon>Eukaryota</taxon>
        <taxon>Fungi</taxon>
        <taxon>Fungi incertae sedis</taxon>
        <taxon>Zoopagomycota</taxon>
        <taxon>Kickxellomycotina</taxon>
        <taxon>Kickxellomycetes</taxon>
        <taxon>Kickxellales</taxon>
        <taxon>Kickxellaceae</taxon>
        <taxon>Coemansia</taxon>
    </lineage>
</organism>
<sequence length="155" mass="17128">MNGNNTPYTVDIDAMCSDYVKKAEIITGVSESDVSRLLFVKAVAIAVEGAEDMQIVMIECQSREHLVASIHDEAIVDPLGLDKVVIKYTPTFDMLRALLAAWHCGLAVDETPKETMDSEVGFLVWDEDERVERKDVTTPDYLFIDGIGTVTSDAK</sequence>
<name>A0ACC1L3Q1_9FUNG</name>
<comment type="caution">
    <text evidence="1">The sequence shown here is derived from an EMBL/GenBank/DDBJ whole genome shotgun (WGS) entry which is preliminary data.</text>
</comment>
<dbReference type="Proteomes" id="UP001140096">
    <property type="component" value="Unassembled WGS sequence"/>
</dbReference>
<evidence type="ECO:0000313" key="1">
    <source>
        <dbReference type="EMBL" id="KAJ2800841.1"/>
    </source>
</evidence>